<gene>
    <name evidence="1" type="ORF">SDC9_198530</name>
</gene>
<proteinExistence type="predicted"/>
<accession>A0A645IIE5</accession>
<dbReference type="EMBL" id="VSSQ01115471">
    <property type="protein sequence ID" value="MPN50890.1"/>
    <property type="molecule type" value="Genomic_DNA"/>
</dbReference>
<sequence length="53" mass="5765">MKVVGSKAEITPAVSLGEANLTPELSEVRFICVVGEMILSGYSVMFSKFWIAQ</sequence>
<comment type="caution">
    <text evidence="1">The sequence shown here is derived from an EMBL/GenBank/DDBJ whole genome shotgun (WGS) entry which is preliminary data.</text>
</comment>
<reference evidence="1" key="1">
    <citation type="submission" date="2019-08" db="EMBL/GenBank/DDBJ databases">
        <authorList>
            <person name="Kucharzyk K."/>
            <person name="Murdoch R.W."/>
            <person name="Higgins S."/>
            <person name="Loffler F."/>
        </authorList>
    </citation>
    <scope>NUCLEOTIDE SEQUENCE</scope>
</reference>
<name>A0A645IIE5_9ZZZZ</name>
<evidence type="ECO:0000313" key="1">
    <source>
        <dbReference type="EMBL" id="MPN50890.1"/>
    </source>
</evidence>
<protein>
    <submittedName>
        <fullName evidence="1">Uncharacterized protein</fullName>
    </submittedName>
</protein>
<dbReference type="AlphaFoldDB" id="A0A645IIE5"/>
<organism evidence="1">
    <name type="scientific">bioreactor metagenome</name>
    <dbReference type="NCBI Taxonomy" id="1076179"/>
    <lineage>
        <taxon>unclassified sequences</taxon>
        <taxon>metagenomes</taxon>
        <taxon>ecological metagenomes</taxon>
    </lineage>
</organism>